<keyword evidence="8" id="KW-1185">Reference proteome</keyword>
<organism evidence="7 8">
    <name type="scientific">Rubrivivax gelatinosus</name>
    <name type="common">Rhodocyclus gelatinosus</name>
    <name type="synonym">Rhodopseudomonas gelatinosa</name>
    <dbReference type="NCBI Taxonomy" id="28068"/>
    <lineage>
        <taxon>Bacteria</taxon>
        <taxon>Pseudomonadati</taxon>
        <taxon>Pseudomonadota</taxon>
        <taxon>Betaproteobacteria</taxon>
        <taxon>Burkholderiales</taxon>
        <taxon>Sphaerotilaceae</taxon>
        <taxon>Rubrivivax</taxon>
    </lineage>
</organism>
<evidence type="ECO:0000256" key="3">
    <source>
        <dbReference type="ARBA" id="ARBA00022475"/>
    </source>
</evidence>
<evidence type="ECO:0000256" key="1">
    <source>
        <dbReference type="ARBA" id="ARBA00004651"/>
    </source>
</evidence>
<keyword evidence="4" id="KW-0812">Transmembrane</keyword>
<keyword evidence="6" id="KW-0472">Membrane</keyword>
<reference evidence="7" key="1">
    <citation type="submission" date="2017-08" db="EMBL/GenBank/DDBJ databases">
        <authorList>
            <person name="Imhoff J.F."/>
            <person name="Rahn T."/>
            <person name="Kuenzel S."/>
            <person name="Neulinger S.C."/>
        </authorList>
    </citation>
    <scope>NUCLEOTIDE SEQUENCE</scope>
    <source>
        <strain evidence="7">IM 151</strain>
    </source>
</reference>
<comment type="caution">
    <text evidence="7">The sequence shown here is derived from an EMBL/GenBank/DDBJ whole genome shotgun (WGS) entry which is preliminary data.</text>
</comment>
<dbReference type="PANTHER" id="PTHR34584">
    <property type="entry name" value="NA(+)/H(+) ANTIPORTER SUBUNIT E1"/>
    <property type="match status" value="1"/>
</dbReference>
<evidence type="ECO:0000256" key="2">
    <source>
        <dbReference type="ARBA" id="ARBA00006228"/>
    </source>
</evidence>
<name>A0ABS1DQX0_RUBGE</name>
<evidence type="ECO:0000313" key="7">
    <source>
        <dbReference type="EMBL" id="MBK1711858.1"/>
    </source>
</evidence>
<keyword evidence="5" id="KW-1133">Transmembrane helix</keyword>
<sequence>MKRWLPAPLVSIGLFGMWLLLRPSLAPGSLALGLLLALLMPKLMSPLRPPAGPVRRPLVVLRLVAAVGVDVVQSALDVLRGVLRSGRQPPRGSFVTVPLELRDVHALAALAMITTVVPGTVWCELAPDRSALRLHVFDLAGEAEFVAHFKQRYERPLKEIFE</sequence>
<dbReference type="Pfam" id="PF01899">
    <property type="entry name" value="MNHE"/>
    <property type="match status" value="1"/>
</dbReference>
<gene>
    <name evidence="7" type="ORF">CKO43_03565</name>
</gene>
<dbReference type="InterPro" id="IPR002758">
    <property type="entry name" value="Cation_antiport_E"/>
</dbReference>
<protein>
    <submittedName>
        <fullName evidence="7">Na+/H+ antiporter subunit E</fullName>
    </submittedName>
</protein>
<dbReference type="PIRSF" id="PIRSF019239">
    <property type="entry name" value="MrpE"/>
    <property type="match status" value="1"/>
</dbReference>
<evidence type="ECO:0000256" key="6">
    <source>
        <dbReference type="ARBA" id="ARBA00023136"/>
    </source>
</evidence>
<evidence type="ECO:0000256" key="5">
    <source>
        <dbReference type="ARBA" id="ARBA00022989"/>
    </source>
</evidence>
<keyword evidence="3" id="KW-1003">Cell membrane</keyword>
<accession>A0ABS1DQX0</accession>
<evidence type="ECO:0000313" key="8">
    <source>
        <dbReference type="Proteomes" id="UP001041814"/>
    </source>
</evidence>
<dbReference type="RefSeq" id="WP_200229878.1">
    <property type="nucleotide sequence ID" value="NZ_NRRT01000039.1"/>
</dbReference>
<dbReference type="PANTHER" id="PTHR34584:SF1">
    <property type="entry name" value="NA(+)_H(+) ANTIPORTER SUBUNIT E1"/>
    <property type="match status" value="1"/>
</dbReference>
<proteinExistence type="inferred from homology"/>
<evidence type="ECO:0000256" key="4">
    <source>
        <dbReference type="ARBA" id="ARBA00022692"/>
    </source>
</evidence>
<comment type="similarity">
    <text evidence="2">Belongs to the CPA3 antiporters (TC 2.A.63) subunit E family.</text>
</comment>
<dbReference type="NCBIfam" id="NF006520">
    <property type="entry name" value="PRK08965.1-4"/>
    <property type="match status" value="1"/>
</dbReference>
<comment type="subcellular location">
    <subcellularLocation>
        <location evidence="1">Cell membrane</location>
        <topology evidence="1">Multi-pass membrane protein</topology>
    </subcellularLocation>
</comment>
<reference evidence="7" key="2">
    <citation type="journal article" date="2020" name="Microorganisms">
        <title>Osmotic Adaptation and Compatible Solute Biosynthesis of Phototrophic Bacteria as Revealed from Genome Analyses.</title>
        <authorList>
            <person name="Imhoff J.F."/>
            <person name="Rahn T."/>
            <person name="Kunzel S."/>
            <person name="Keller A."/>
            <person name="Neulinger S.C."/>
        </authorList>
    </citation>
    <scope>NUCLEOTIDE SEQUENCE</scope>
    <source>
        <strain evidence="7">IM 151</strain>
    </source>
</reference>
<dbReference type="Proteomes" id="UP001041814">
    <property type="component" value="Unassembled WGS sequence"/>
</dbReference>
<dbReference type="EMBL" id="NRRU01000008">
    <property type="protein sequence ID" value="MBK1711858.1"/>
    <property type="molecule type" value="Genomic_DNA"/>
</dbReference>